<dbReference type="GO" id="GO:0012505">
    <property type="term" value="C:endomembrane system"/>
    <property type="evidence" value="ECO:0007669"/>
    <property type="project" value="UniProtKB-SubCell"/>
</dbReference>
<feature type="transmembrane region" description="Helical" evidence="6">
    <location>
        <begin position="316"/>
        <end position="339"/>
    </location>
</feature>
<dbReference type="GO" id="GO:0008137">
    <property type="term" value="F:NADH dehydrogenase (ubiquinone) activity"/>
    <property type="evidence" value="ECO:0007669"/>
    <property type="project" value="InterPro"/>
</dbReference>
<evidence type="ECO:0000256" key="4">
    <source>
        <dbReference type="ARBA" id="ARBA00023136"/>
    </source>
</evidence>
<feature type="transmembrane region" description="Helical" evidence="6">
    <location>
        <begin position="288"/>
        <end position="310"/>
    </location>
</feature>
<feature type="domain" description="NADH:quinone oxidoreductase/Mrp antiporter transmembrane" evidence="7">
    <location>
        <begin position="124"/>
        <end position="402"/>
    </location>
</feature>
<keyword evidence="9" id="KW-1185">Reference proteome</keyword>
<gene>
    <name evidence="8" type="ORF">F0Q45_15665</name>
</gene>
<evidence type="ECO:0000313" key="8">
    <source>
        <dbReference type="EMBL" id="KAA1249352.1"/>
    </source>
</evidence>
<feature type="transmembrane region" description="Helical" evidence="6">
    <location>
        <begin position="31"/>
        <end position="53"/>
    </location>
</feature>
<dbReference type="PANTHER" id="PTHR42829">
    <property type="entry name" value="NADH-UBIQUINONE OXIDOREDUCTASE CHAIN 5"/>
    <property type="match status" value="1"/>
</dbReference>
<feature type="transmembrane region" description="Helical" evidence="6">
    <location>
        <begin position="104"/>
        <end position="122"/>
    </location>
</feature>
<keyword evidence="2 5" id="KW-0812">Transmembrane</keyword>
<feature type="transmembrane region" description="Helical" evidence="6">
    <location>
        <begin position="73"/>
        <end position="97"/>
    </location>
</feature>
<feature type="transmembrane region" description="Helical" evidence="6">
    <location>
        <begin position="434"/>
        <end position="459"/>
    </location>
</feature>
<evidence type="ECO:0000313" key="9">
    <source>
        <dbReference type="Proteomes" id="UP000324701"/>
    </source>
</evidence>
<keyword evidence="4 6" id="KW-0472">Membrane</keyword>
<feature type="transmembrane region" description="Helical" evidence="6">
    <location>
        <begin position="390"/>
        <end position="414"/>
    </location>
</feature>
<dbReference type="GO" id="GO:0042773">
    <property type="term" value="P:ATP synthesis coupled electron transport"/>
    <property type="evidence" value="ECO:0007669"/>
    <property type="project" value="InterPro"/>
</dbReference>
<feature type="transmembrane region" description="Helical" evidence="6">
    <location>
        <begin position="351"/>
        <end position="370"/>
    </location>
</feature>
<dbReference type="GO" id="GO:0003954">
    <property type="term" value="F:NADH dehydrogenase activity"/>
    <property type="evidence" value="ECO:0007669"/>
    <property type="project" value="TreeGrafter"/>
</dbReference>
<dbReference type="InterPro" id="IPR001750">
    <property type="entry name" value="ND/Mrp_TM"/>
</dbReference>
<protein>
    <submittedName>
        <fullName evidence="8">NADH-quinone oxidoreductase subunit L</fullName>
    </submittedName>
</protein>
<dbReference type="PRINTS" id="PR01434">
    <property type="entry name" value="NADHDHGNASE5"/>
</dbReference>
<evidence type="ECO:0000256" key="1">
    <source>
        <dbReference type="ARBA" id="ARBA00004127"/>
    </source>
</evidence>
<organism evidence="8 9">
    <name type="scientific">Mycobacterium simiae</name>
    <name type="common">Mycobacterium habana</name>
    <dbReference type="NCBI Taxonomy" id="1784"/>
    <lineage>
        <taxon>Bacteria</taxon>
        <taxon>Bacillati</taxon>
        <taxon>Actinomycetota</taxon>
        <taxon>Actinomycetes</taxon>
        <taxon>Mycobacteriales</taxon>
        <taxon>Mycobacteriaceae</taxon>
        <taxon>Mycobacterium</taxon>
        <taxon>Mycobacterium simiae complex</taxon>
    </lineage>
</organism>
<evidence type="ECO:0000256" key="6">
    <source>
        <dbReference type="SAM" id="Phobius"/>
    </source>
</evidence>
<feature type="transmembrane region" description="Helical" evidence="6">
    <location>
        <begin position="479"/>
        <end position="498"/>
    </location>
</feature>
<dbReference type="RefSeq" id="WP_149654813.1">
    <property type="nucleotide sequence ID" value="NZ_VTZN01000096.1"/>
</dbReference>
<dbReference type="GO" id="GO:0016020">
    <property type="term" value="C:membrane"/>
    <property type="evidence" value="ECO:0007669"/>
    <property type="project" value="UniProtKB-SubCell"/>
</dbReference>
<feature type="transmembrane region" description="Helical" evidence="6">
    <location>
        <begin position="592"/>
        <end position="610"/>
    </location>
</feature>
<dbReference type="AlphaFoldDB" id="A0A5B1BMP9"/>
<dbReference type="InterPro" id="IPR003945">
    <property type="entry name" value="NU5C-like"/>
</dbReference>
<dbReference type="Gene3D" id="1.20.5.2700">
    <property type="match status" value="1"/>
</dbReference>
<dbReference type="GO" id="GO:0015990">
    <property type="term" value="P:electron transport coupled proton transport"/>
    <property type="evidence" value="ECO:0007669"/>
    <property type="project" value="TreeGrafter"/>
</dbReference>
<name>A0A5B1BMP9_MYCSI</name>
<comment type="subcellular location">
    <subcellularLocation>
        <location evidence="1">Endomembrane system</location>
        <topology evidence="1">Multi-pass membrane protein</topology>
    </subcellularLocation>
    <subcellularLocation>
        <location evidence="5">Membrane</location>
        <topology evidence="5">Multi-pass membrane protein</topology>
    </subcellularLocation>
</comment>
<dbReference type="PANTHER" id="PTHR42829:SF1">
    <property type="entry name" value="INORGANIC CARBON TRANSPORTER SUBUNIT DABB-RELATED"/>
    <property type="match status" value="1"/>
</dbReference>
<evidence type="ECO:0000256" key="3">
    <source>
        <dbReference type="ARBA" id="ARBA00022989"/>
    </source>
</evidence>
<feature type="transmembrane region" description="Helical" evidence="6">
    <location>
        <begin position="263"/>
        <end position="281"/>
    </location>
</feature>
<dbReference type="EMBL" id="VTZN01000096">
    <property type="protein sequence ID" value="KAA1249352.1"/>
    <property type="molecule type" value="Genomic_DNA"/>
</dbReference>
<dbReference type="Proteomes" id="UP000324701">
    <property type="component" value="Unassembled WGS sequence"/>
</dbReference>
<sequence>MSLPQLALWLLVLVPAIAAALVTVARRAERFAGGIAVATSAVVVMLAVAVAFARPSVSVCFVAGARFALSVDALAAVVVPVVAVVTLLVLICAAAEIRVAAGRFHGLMLLFAAAAVLTATAATLPALLLAWEVMGAASYALIGFRWRDDFRMSAGLAAFVTTRTADLGLYLAAGAALAGGAGLALGDLAAATPGWRHVIAFGVVIAALGKAAQLPFSLWLSRAMEGPSPVSALLHSAAMVAMGGYLLLRTSSLLAAAGWAAEMAAWSGAATAILLGAVALAQHDLKQLLAASTAAQLGFVVMAAGVGAVSGGAAQLVAHAFTKAGLFLAAGAWLALLGTKELGKLRGVARAWPLVGWSATVCAAALAGIAPLSLWATKDAVLAAAAKHSVGLYAAGLVASALSAAYAAKILVVVWDKGASTMSRQARKPKGINVFEQVPVVVLALGAAVAGVLALPPVASTLGRVLDDGPTAHPTVPELAASALVALVVVAAVIRWNVPQPRWAAAWLHLQPATDAVVVQPTLRVAHALARFDDRVLDATVERIAAASLRIARWSARGDNRGVDAAVEAVATRVRQLGVLARRPQTGQVHQYYLAAVVALALSVLLLVVVR</sequence>
<dbReference type="OrthoDB" id="9811798at2"/>
<feature type="transmembrane region" description="Helical" evidence="6">
    <location>
        <begin position="198"/>
        <end position="220"/>
    </location>
</feature>
<reference evidence="8 9" key="1">
    <citation type="submission" date="2019-09" db="EMBL/GenBank/DDBJ databases">
        <title>Report of infection by Mycobacterium simiae a patient suffering from pulmonary tuberculosis.</title>
        <authorList>
            <person name="Mohanty P.S."/>
            <person name="Bansal A.K."/>
            <person name="Singh H."/>
            <person name="Sharma S."/>
            <person name="Patil S.A."/>
            <person name="Upadhaya P."/>
            <person name="Singh P.K."/>
            <person name="Kumar D."/>
            <person name="Kumar S."/>
            <person name="Singh R.K."/>
            <person name="Chaudhary B."/>
        </authorList>
    </citation>
    <scope>NUCLEOTIDE SEQUENCE [LARGE SCALE GENOMIC DNA]</scope>
    <source>
        <strain evidence="8 9">JAL-560-SIM</strain>
    </source>
</reference>
<dbReference type="Pfam" id="PF00361">
    <property type="entry name" value="Proton_antipo_M"/>
    <property type="match status" value="1"/>
</dbReference>
<evidence type="ECO:0000256" key="5">
    <source>
        <dbReference type="RuleBase" id="RU000320"/>
    </source>
</evidence>
<feature type="transmembrane region" description="Helical" evidence="6">
    <location>
        <begin position="6"/>
        <end position="24"/>
    </location>
</feature>
<proteinExistence type="predicted"/>
<feature type="transmembrane region" description="Helical" evidence="6">
    <location>
        <begin position="167"/>
        <end position="186"/>
    </location>
</feature>
<accession>A0A5B1BMP9</accession>
<feature type="transmembrane region" description="Helical" evidence="6">
    <location>
        <begin position="128"/>
        <end position="146"/>
    </location>
</feature>
<evidence type="ECO:0000259" key="7">
    <source>
        <dbReference type="Pfam" id="PF00361"/>
    </source>
</evidence>
<evidence type="ECO:0000256" key="2">
    <source>
        <dbReference type="ARBA" id="ARBA00022692"/>
    </source>
</evidence>
<comment type="caution">
    <text evidence="8">The sequence shown here is derived from an EMBL/GenBank/DDBJ whole genome shotgun (WGS) entry which is preliminary data.</text>
</comment>
<keyword evidence="3 6" id="KW-1133">Transmembrane helix</keyword>
<feature type="transmembrane region" description="Helical" evidence="6">
    <location>
        <begin position="232"/>
        <end position="257"/>
    </location>
</feature>